<dbReference type="InterPro" id="IPR016140">
    <property type="entry name" value="Bifunc_inhib/LTP/seed_store"/>
</dbReference>
<dbReference type="SUPFAM" id="SSF47699">
    <property type="entry name" value="Bifunctional inhibitor/lipid-transfer protein/seed storage 2S albumin"/>
    <property type="match status" value="1"/>
</dbReference>
<dbReference type="EMBL" id="CM002876">
    <property type="protein sequence ID" value="KFK27217.1"/>
    <property type="molecule type" value="Genomic_DNA"/>
</dbReference>
<evidence type="ECO:0000313" key="2">
    <source>
        <dbReference type="EMBL" id="KFK27217.1"/>
    </source>
</evidence>
<dbReference type="eggNOG" id="ENOG502S7IJ">
    <property type="taxonomic scope" value="Eukaryota"/>
</dbReference>
<keyword evidence="3" id="KW-1185">Reference proteome</keyword>
<accession>A0A087GBG5</accession>
<dbReference type="InterPro" id="IPR036312">
    <property type="entry name" value="Bifun_inhib/LTP/seed_sf"/>
</dbReference>
<gene>
    <name evidence="2" type="ordered locus">AALP_Aa8g352600</name>
</gene>
<dbReference type="OrthoDB" id="653734at2759"/>
<dbReference type="Gramene" id="KFK27217">
    <property type="protein sequence ID" value="KFK27217"/>
    <property type="gene ID" value="AALP_AA8G352600"/>
</dbReference>
<dbReference type="Gene3D" id="1.10.110.10">
    <property type="entry name" value="Plant lipid-transfer and hydrophobic proteins"/>
    <property type="match status" value="1"/>
</dbReference>
<feature type="domain" description="Bifunctional inhibitor/plant lipid transfer protein/seed storage helical" evidence="1">
    <location>
        <begin position="13"/>
        <end position="92"/>
    </location>
</feature>
<reference evidence="3" key="1">
    <citation type="journal article" date="2015" name="Nat. Plants">
        <title>Genome expansion of Arabis alpina linked with retrotransposition and reduced symmetric DNA methylation.</title>
        <authorList>
            <person name="Willing E.M."/>
            <person name="Rawat V."/>
            <person name="Mandakova T."/>
            <person name="Maumus F."/>
            <person name="James G.V."/>
            <person name="Nordstroem K.J."/>
            <person name="Becker C."/>
            <person name="Warthmann N."/>
            <person name="Chica C."/>
            <person name="Szarzynska B."/>
            <person name="Zytnicki M."/>
            <person name="Albani M.C."/>
            <person name="Kiefer C."/>
            <person name="Bergonzi S."/>
            <person name="Castaings L."/>
            <person name="Mateos J.L."/>
            <person name="Berns M.C."/>
            <person name="Bujdoso N."/>
            <person name="Piofczyk T."/>
            <person name="de Lorenzo L."/>
            <person name="Barrero-Sicilia C."/>
            <person name="Mateos I."/>
            <person name="Piednoel M."/>
            <person name="Hagmann J."/>
            <person name="Chen-Min-Tao R."/>
            <person name="Iglesias-Fernandez R."/>
            <person name="Schuster S.C."/>
            <person name="Alonso-Blanco C."/>
            <person name="Roudier F."/>
            <person name="Carbonero P."/>
            <person name="Paz-Ares J."/>
            <person name="Davis S.J."/>
            <person name="Pecinka A."/>
            <person name="Quesneville H."/>
            <person name="Colot V."/>
            <person name="Lysak M.A."/>
            <person name="Weigel D."/>
            <person name="Coupland G."/>
            <person name="Schneeberger K."/>
        </authorList>
    </citation>
    <scope>NUCLEOTIDE SEQUENCE [LARGE SCALE GENOMIC DNA]</scope>
    <source>
        <strain evidence="3">cv. Pajares</strain>
    </source>
</reference>
<dbReference type="PANTHER" id="PTHR33286:SF54">
    <property type="entry name" value="BIFUNCTIONAL INHIBITOR_LIPID-TRANSFER PROTEIN_SEED STORAGE 2S ALBUMIN SUPERFAMILY PROTEIN"/>
    <property type="match status" value="1"/>
</dbReference>
<dbReference type="Proteomes" id="UP000029120">
    <property type="component" value="Chromosome 8"/>
</dbReference>
<dbReference type="AlphaFoldDB" id="A0A087GBG5"/>
<evidence type="ECO:0000313" key="3">
    <source>
        <dbReference type="Proteomes" id="UP000029120"/>
    </source>
</evidence>
<proteinExistence type="predicted"/>
<name>A0A087GBG5_ARAAL</name>
<sequence>MVLLSLSHIQGNPSQGCNGWGITVLEGCPYSIDKELPAPPKPSEGCCTLVRVIGMKCVCEIINKGIEAAIDMQKLVKVAADCGRPLAHGSQCGSYRVPSV</sequence>
<dbReference type="PANTHER" id="PTHR33286">
    <property type="entry name" value="BIFUNCTIONAL INHIBITOR/LIPID-TRANSFER PROTEIN/SEED STORAGE 2S ALBUMIN SUPERFAMILY PROTEIN"/>
    <property type="match status" value="1"/>
</dbReference>
<protein>
    <recommendedName>
        <fullName evidence="1">Bifunctional inhibitor/plant lipid transfer protein/seed storage helical domain-containing protein</fullName>
    </recommendedName>
</protein>
<dbReference type="OMA" id="QIQGERC"/>
<organism evidence="2 3">
    <name type="scientific">Arabis alpina</name>
    <name type="common">Alpine rock-cress</name>
    <dbReference type="NCBI Taxonomy" id="50452"/>
    <lineage>
        <taxon>Eukaryota</taxon>
        <taxon>Viridiplantae</taxon>
        <taxon>Streptophyta</taxon>
        <taxon>Embryophyta</taxon>
        <taxon>Tracheophyta</taxon>
        <taxon>Spermatophyta</taxon>
        <taxon>Magnoliopsida</taxon>
        <taxon>eudicotyledons</taxon>
        <taxon>Gunneridae</taxon>
        <taxon>Pentapetalae</taxon>
        <taxon>rosids</taxon>
        <taxon>malvids</taxon>
        <taxon>Brassicales</taxon>
        <taxon>Brassicaceae</taxon>
        <taxon>Arabideae</taxon>
        <taxon>Arabis</taxon>
    </lineage>
</organism>
<dbReference type="Pfam" id="PF14368">
    <property type="entry name" value="LTP_2"/>
    <property type="match status" value="1"/>
</dbReference>
<evidence type="ECO:0000259" key="1">
    <source>
        <dbReference type="Pfam" id="PF14368"/>
    </source>
</evidence>